<keyword evidence="1" id="KW-0812">Transmembrane</keyword>
<evidence type="ECO:0000313" key="2">
    <source>
        <dbReference type="EMBL" id="PWK85591.1"/>
    </source>
</evidence>
<accession>A0A316HZL7</accession>
<sequence length="400" mass="43322">MSTSELDSRKVEQWFRRRGLPSVVRGLEQNLTVRVVPAVVWFALFEALYKVLTVVDGDAAFEQRLENSLFLLLYTVTLVGSGVLPVVGAWLAANWARDRALDNRGFVPAVVLVAGYVVVGTVADMVIENSGLWAALLDYLFEVGVLYGLTAIGVGSIVGWALRAALRQLRSVGTMTSRAMPLLLLVTTFGFFTAEIWQSAGQISRGQMSLILGFFAVLSGLFLCSVFAAEVRGLRTGLASVDHFSALPDDPFGGLRDGVDGAAEPLTPLERANVVLILLLTMMLQALVFAMVVFAAFMVLGKLAVPDAAIKSWVSHDPTPGELFGVQVPLSNELVHVCLFVAAFSTLYFIATIVTDSAHRKTFFDPVVDHLEVSLAGRAVYLARFGRRSATRGADRQPQP</sequence>
<protein>
    <recommendedName>
        <fullName evidence="4">Integral membrane protein</fullName>
    </recommendedName>
</protein>
<name>A0A316HZL7_9PSEU</name>
<dbReference type="Proteomes" id="UP000246005">
    <property type="component" value="Unassembled WGS sequence"/>
</dbReference>
<keyword evidence="1" id="KW-0472">Membrane</keyword>
<dbReference type="AlphaFoldDB" id="A0A316HZL7"/>
<feature type="transmembrane region" description="Helical" evidence="1">
    <location>
        <begin position="182"/>
        <end position="200"/>
    </location>
</feature>
<evidence type="ECO:0000256" key="1">
    <source>
        <dbReference type="SAM" id="Phobius"/>
    </source>
</evidence>
<keyword evidence="1" id="KW-1133">Transmembrane helix</keyword>
<comment type="caution">
    <text evidence="2">The sequence shown here is derived from an EMBL/GenBank/DDBJ whole genome shotgun (WGS) entry which is preliminary data.</text>
</comment>
<reference evidence="2 3" key="1">
    <citation type="submission" date="2018-05" db="EMBL/GenBank/DDBJ databases">
        <title>Genomic Encyclopedia of Type Strains, Phase IV (KMG-IV): sequencing the most valuable type-strain genomes for metagenomic binning, comparative biology and taxonomic classification.</title>
        <authorList>
            <person name="Goeker M."/>
        </authorList>
    </citation>
    <scope>NUCLEOTIDE SEQUENCE [LARGE SCALE GENOMIC DNA]</scope>
    <source>
        <strain evidence="2 3">DSM 45480</strain>
    </source>
</reference>
<dbReference type="EMBL" id="QGHB01000006">
    <property type="protein sequence ID" value="PWK85591.1"/>
    <property type="molecule type" value="Genomic_DNA"/>
</dbReference>
<dbReference type="RefSeq" id="WP_146231624.1">
    <property type="nucleotide sequence ID" value="NZ_QGHB01000006.1"/>
</dbReference>
<feature type="transmembrane region" description="Helical" evidence="1">
    <location>
        <begin position="274"/>
        <end position="300"/>
    </location>
</feature>
<gene>
    <name evidence="2" type="ORF">C8D88_106219</name>
</gene>
<feature type="transmembrane region" description="Helical" evidence="1">
    <location>
        <begin position="31"/>
        <end position="49"/>
    </location>
</feature>
<evidence type="ECO:0008006" key="4">
    <source>
        <dbReference type="Google" id="ProtNLM"/>
    </source>
</evidence>
<organism evidence="2 3">
    <name type="scientific">Lentzea atacamensis</name>
    <dbReference type="NCBI Taxonomy" id="531938"/>
    <lineage>
        <taxon>Bacteria</taxon>
        <taxon>Bacillati</taxon>
        <taxon>Actinomycetota</taxon>
        <taxon>Actinomycetes</taxon>
        <taxon>Pseudonocardiales</taxon>
        <taxon>Pseudonocardiaceae</taxon>
        <taxon>Lentzea</taxon>
    </lineage>
</organism>
<feature type="transmembrane region" description="Helical" evidence="1">
    <location>
        <begin position="334"/>
        <end position="354"/>
    </location>
</feature>
<feature type="transmembrane region" description="Helical" evidence="1">
    <location>
        <begin position="206"/>
        <end position="229"/>
    </location>
</feature>
<feature type="transmembrane region" description="Helical" evidence="1">
    <location>
        <begin position="139"/>
        <end position="162"/>
    </location>
</feature>
<feature type="transmembrane region" description="Helical" evidence="1">
    <location>
        <begin position="105"/>
        <end position="127"/>
    </location>
</feature>
<evidence type="ECO:0000313" key="3">
    <source>
        <dbReference type="Proteomes" id="UP000246005"/>
    </source>
</evidence>
<feature type="transmembrane region" description="Helical" evidence="1">
    <location>
        <begin position="69"/>
        <end position="93"/>
    </location>
</feature>
<proteinExistence type="predicted"/>